<gene>
    <name evidence="5" type="ORF">E4U42_006503</name>
</gene>
<keyword evidence="4" id="KW-0067">ATP-binding</keyword>
<dbReference type="GO" id="GO:0005524">
    <property type="term" value="F:ATP binding"/>
    <property type="evidence" value="ECO:0007669"/>
    <property type="project" value="UniProtKB-KW"/>
</dbReference>
<comment type="caution">
    <text evidence="5">The sequence shown here is derived from an EMBL/GenBank/DDBJ whole genome shotgun (WGS) entry which is preliminary data.</text>
</comment>
<feature type="non-terminal residue" evidence="5">
    <location>
        <position position="1"/>
    </location>
</feature>
<dbReference type="EMBL" id="SRPY01000668">
    <property type="protein sequence ID" value="KAG5919486.1"/>
    <property type="molecule type" value="Genomic_DNA"/>
</dbReference>
<evidence type="ECO:0000256" key="4">
    <source>
        <dbReference type="ARBA" id="ARBA00022840"/>
    </source>
</evidence>
<evidence type="ECO:0000313" key="6">
    <source>
        <dbReference type="Proteomes" id="UP000811619"/>
    </source>
</evidence>
<proteinExistence type="predicted"/>
<dbReference type="PANTHER" id="PTHR23293">
    <property type="entry name" value="FAD SYNTHETASE-RELATED FMN ADENYLYLTRANSFERASE"/>
    <property type="match status" value="1"/>
</dbReference>
<keyword evidence="3" id="KW-0547">Nucleotide-binding</keyword>
<dbReference type="PANTHER" id="PTHR23293:SF9">
    <property type="entry name" value="FAD SYNTHASE"/>
    <property type="match status" value="1"/>
</dbReference>
<evidence type="ECO:0000256" key="2">
    <source>
        <dbReference type="ARBA" id="ARBA00022695"/>
    </source>
</evidence>
<keyword evidence="1" id="KW-0808">Transferase</keyword>
<evidence type="ECO:0000313" key="5">
    <source>
        <dbReference type="EMBL" id="KAG5919486.1"/>
    </source>
</evidence>
<organism evidence="5 6">
    <name type="scientific">Claviceps africana</name>
    <dbReference type="NCBI Taxonomy" id="83212"/>
    <lineage>
        <taxon>Eukaryota</taxon>
        <taxon>Fungi</taxon>
        <taxon>Dikarya</taxon>
        <taxon>Ascomycota</taxon>
        <taxon>Pezizomycotina</taxon>
        <taxon>Sordariomycetes</taxon>
        <taxon>Hypocreomycetidae</taxon>
        <taxon>Hypocreales</taxon>
        <taxon>Clavicipitaceae</taxon>
        <taxon>Claviceps</taxon>
    </lineage>
</organism>
<keyword evidence="6" id="KW-1185">Reference proteome</keyword>
<dbReference type="OrthoDB" id="270728at2759"/>
<accession>A0A8K0NFP3</accession>
<dbReference type="Proteomes" id="UP000811619">
    <property type="component" value="Unassembled WGS sequence"/>
</dbReference>
<reference evidence="5" key="1">
    <citation type="journal article" date="2020" name="bioRxiv">
        <title>Whole genome comparisons of ergot fungi reveals the divergence and evolution of species within the genus Claviceps are the result of varying mechanisms driving genome evolution and host range expansion.</title>
        <authorList>
            <person name="Wyka S.A."/>
            <person name="Mondo S.J."/>
            <person name="Liu M."/>
            <person name="Dettman J."/>
            <person name="Nalam V."/>
            <person name="Broders K.D."/>
        </authorList>
    </citation>
    <scope>NUCLEOTIDE SEQUENCE</scope>
    <source>
        <strain evidence="5">CCC 489</strain>
    </source>
</reference>
<evidence type="ECO:0000256" key="3">
    <source>
        <dbReference type="ARBA" id="ARBA00022741"/>
    </source>
</evidence>
<protein>
    <submittedName>
        <fullName evidence="5">Uncharacterized protein</fullName>
    </submittedName>
</protein>
<dbReference type="InterPro" id="IPR014729">
    <property type="entry name" value="Rossmann-like_a/b/a_fold"/>
</dbReference>
<dbReference type="AlphaFoldDB" id="A0A8K0NFP3"/>
<keyword evidence="2" id="KW-0548">Nucleotidyltransferase</keyword>
<name>A0A8K0NFP3_9HYPO</name>
<dbReference type="Gene3D" id="3.40.50.620">
    <property type="entry name" value="HUPs"/>
    <property type="match status" value="1"/>
</dbReference>
<dbReference type="GO" id="GO:0003919">
    <property type="term" value="F:FMN adenylyltransferase activity"/>
    <property type="evidence" value="ECO:0007669"/>
    <property type="project" value="TreeGrafter"/>
</dbReference>
<sequence length="59" mass="6581">FIRCLNVPFCSLYQHGYSSLGGLTNTRPNPALATDPHGTTFRPAYDLVRDDQERLGRDG</sequence>
<evidence type="ECO:0000256" key="1">
    <source>
        <dbReference type="ARBA" id="ARBA00022679"/>
    </source>
</evidence>
<dbReference type="GO" id="GO:0006747">
    <property type="term" value="P:FAD biosynthetic process"/>
    <property type="evidence" value="ECO:0007669"/>
    <property type="project" value="TreeGrafter"/>
</dbReference>